<sequence>MENFGDLTYNQTFWRRMNSLTKGNISTDITELKTFLNPLSDQTMTKPKIFLILSFHLKNYMQKCLVYCPTCSLLFVMIKSPLSPCRNFFTLFQSQINRSPQNEHHLLGAVANMKTTKQSGLMNHSPTSIVDIPNSKRDSLPVSNFISGLASNLVDSTLLDLPLVNQQLLQQDHLTIAMKGESSINIKKKPIEKEMKRRKGESKTEVVTGSAEEQIMCSKLKTMPIDKNKVRNDIQQNHDILLPIQSGFCHTGIQHFKRETESILVKY</sequence>
<organism evidence="1 2">
    <name type="scientific">Aristolochia fimbriata</name>
    <name type="common">White veined hardy Dutchman's pipe vine</name>
    <dbReference type="NCBI Taxonomy" id="158543"/>
    <lineage>
        <taxon>Eukaryota</taxon>
        <taxon>Viridiplantae</taxon>
        <taxon>Streptophyta</taxon>
        <taxon>Embryophyta</taxon>
        <taxon>Tracheophyta</taxon>
        <taxon>Spermatophyta</taxon>
        <taxon>Magnoliopsida</taxon>
        <taxon>Magnoliidae</taxon>
        <taxon>Piperales</taxon>
        <taxon>Aristolochiaceae</taxon>
        <taxon>Aristolochia</taxon>
    </lineage>
</organism>
<dbReference type="EMBL" id="JAINDJ010000003">
    <property type="protein sequence ID" value="KAG9451989.1"/>
    <property type="molecule type" value="Genomic_DNA"/>
</dbReference>
<dbReference type="AlphaFoldDB" id="A0AAV7EUC3"/>
<gene>
    <name evidence="1" type="ORF">H6P81_004893</name>
</gene>
<accession>A0AAV7EUC3</accession>
<protein>
    <submittedName>
        <fullName evidence="1">Uncharacterized protein</fullName>
    </submittedName>
</protein>
<name>A0AAV7EUC3_ARIFI</name>
<comment type="caution">
    <text evidence="1">The sequence shown here is derived from an EMBL/GenBank/DDBJ whole genome shotgun (WGS) entry which is preliminary data.</text>
</comment>
<evidence type="ECO:0000313" key="2">
    <source>
        <dbReference type="Proteomes" id="UP000825729"/>
    </source>
</evidence>
<reference evidence="1 2" key="1">
    <citation type="submission" date="2021-07" db="EMBL/GenBank/DDBJ databases">
        <title>The Aristolochia fimbriata genome: insights into angiosperm evolution, floral development and chemical biosynthesis.</title>
        <authorList>
            <person name="Jiao Y."/>
        </authorList>
    </citation>
    <scope>NUCLEOTIDE SEQUENCE [LARGE SCALE GENOMIC DNA]</scope>
    <source>
        <strain evidence="1">IBCAS-2021</strain>
        <tissue evidence="1">Leaf</tissue>
    </source>
</reference>
<evidence type="ECO:0000313" key="1">
    <source>
        <dbReference type="EMBL" id="KAG9451989.1"/>
    </source>
</evidence>
<proteinExistence type="predicted"/>
<keyword evidence="2" id="KW-1185">Reference proteome</keyword>
<dbReference type="Proteomes" id="UP000825729">
    <property type="component" value="Unassembled WGS sequence"/>
</dbReference>